<feature type="domain" description="Aerobactin siderophore biosynthesis IucA/IucC-like C-terminal" evidence="4">
    <location>
        <begin position="425"/>
        <end position="578"/>
    </location>
</feature>
<dbReference type="GO" id="GO:0019290">
    <property type="term" value="P:siderophore biosynthetic process"/>
    <property type="evidence" value="ECO:0007669"/>
    <property type="project" value="InterPro"/>
</dbReference>
<dbReference type="GO" id="GO:0016881">
    <property type="term" value="F:acid-amino acid ligase activity"/>
    <property type="evidence" value="ECO:0007669"/>
    <property type="project" value="UniProtKB-ARBA"/>
</dbReference>
<evidence type="ECO:0000259" key="3">
    <source>
        <dbReference type="Pfam" id="PF04183"/>
    </source>
</evidence>
<dbReference type="PANTHER" id="PTHR34384">
    <property type="entry name" value="L-2,3-DIAMINOPROPANOATE--CITRATE LIGASE"/>
    <property type="match status" value="1"/>
</dbReference>
<organism evidence="5 6">
    <name type="scientific">Phytomonospora endophytica</name>
    <dbReference type="NCBI Taxonomy" id="714109"/>
    <lineage>
        <taxon>Bacteria</taxon>
        <taxon>Bacillati</taxon>
        <taxon>Actinomycetota</taxon>
        <taxon>Actinomycetes</taxon>
        <taxon>Micromonosporales</taxon>
        <taxon>Micromonosporaceae</taxon>
        <taxon>Phytomonospora</taxon>
    </lineage>
</organism>
<name>A0A841FLM7_9ACTN</name>
<dbReference type="InterPro" id="IPR022770">
    <property type="entry name" value="IucA/IucC-like_C"/>
</dbReference>
<dbReference type="EMBL" id="JACHGT010000007">
    <property type="protein sequence ID" value="MBB6035823.1"/>
    <property type="molecule type" value="Genomic_DNA"/>
</dbReference>
<comment type="pathway">
    <text evidence="1">Siderophore biosynthesis.</text>
</comment>
<comment type="caution">
    <text evidence="5">The sequence shown here is derived from an EMBL/GenBank/DDBJ whole genome shotgun (WGS) entry which is preliminary data.</text>
</comment>
<evidence type="ECO:0000256" key="1">
    <source>
        <dbReference type="ARBA" id="ARBA00004924"/>
    </source>
</evidence>
<dbReference type="Pfam" id="PF04183">
    <property type="entry name" value="IucA_IucC"/>
    <property type="match status" value="1"/>
</dbReference>
<evidence type="ECO:0000313" key="5">
    <source>
        <dbReference type="EMBL" id="MBB6035823.1"/>
    </source>
</evidence>
<dbReference type="InterPro" id="IPR007310">
    <property type="entry name" value="Aerobactin_biosyn_IucA/IucC_N"/>
</dbReference>
<evidence type="ECO:0000256" key="2">
    <source>
        <dbReference type="ARBA" id="ARBA00007832"/>
    </source>
</evidence>
<protein>
    <submittedName>
        <fullName evidence="5">Siderophore synthetase component</fullName>
    </submittedName>
</protein>
<reference evidence="5 6" key="1">
    <citation type="submission" date="2020-08" db="EMBL/GenBank/DDBJ databases">
        <title>Genomic Encyclopedia of Type Strains, Phase IV (KMG-IV): sequencing the most valuable type-strain genomes for metagenomic binning, comparative biology and taxonomic classification.</title>
        <authorList>
            <person name="Goeker M."/>
        </authorList>
    </citation>
    <scope>NUCLEOTIDE SEQUENCE [LARGE SCALE GENOMIC DNA]</scope>
    <source>
        <strain evidence="5 6">YIM 65646</strain>
    </source>
</reference>
<dbReference type="PANTHER" id="PTHR34384:SF5">
    <property type="entry name" value="L-2,3-DIAMINOPROPANOATE--CITRATE LIGASE"/>
    <property type="match status" value="1"/>
</dbReference>
<dbReference type="RefSeq" id="WP_184788658.1">
    <property type="nucleotide sequence ID" value="NZ_BONT01000113.1"/>
</dbReference>
<dbReference type="AlphaFoldDB" id="A0A841FLM7"/>
<dbReference type="InterPro" id="IPR037455">
    <property type="entry name" value="LucA/IucC-like"/>
</dbReference>
<sequence>MTVDPQALAPELRAAFHAHLPASAAHVRGSVLAAAWREDIGGIRTTADVDGERVTAALPAGRLEFLADAHAFDQITPHGPLRLTKAGETAEITDPAALLALLGLTEPVDAEVADATGNLALALARREQADVDLRRTAERLGVSSSVELAAALRASSADFEPCLFFERLATFGHHLHPCARTRLGMDTADLLAHDLEGPGAPLRFLAVPAERIRVSGGADPVSRLRETHPGLDKALSAAGPRPGEIVIPVHPWQYESVVRRRYAWMFTAGSLRELPGVSLQAAPTISLRTLVTGPGAAGRRWQVKCALDVQITSTRRTISAATAHNGPSVSAELSRIVDADPLLAGKVGVLPELAGVSMIGEGRIGRDFTSVLRAGIGEVTGPGELPVPGCALPARSPVSGGSVLAELVAEHASGHGLASGEAAADFLERYARLLVPPVLRLAALGVGLEAHLQNTIPVFVGGTPVRMLFRDWGGARLHLPRMRAAGHELDLFPGSVVATEDLGTMRAKVAYTTFQNHLAELIRLLAAECGLPEDAAWRLVRRIVAGSPAPAADREFFTAPTQPHKALLTMRAGGDGDRYIPVASPLHGRD</sequence>
<proteinExistence type="inferred from homology"/>
<dbReference type="Proteomes" id="UP000548476">
    <property type="component" value="Unassembled WGS sequence"/>
</dbReference>
<evidence type="ECO:0000313" key="6">
    <source>
        <dbReference type="Proteomes" id="UP000548476"/>
    </source>
</evidence>
<dbReference type="Gene3D" id="1.10.510.40">
    <property type="match status" value="1"/>
</dbReference>
<feature type="domain" description="Aerobactin siderophore biosynthesis IucA/IucC N-terminal" evidence="3">
    <location>
        <begin position="162"/>
        <end position="392"/>
    </location>
</feature>
<comment type="similarity">
    <text evidence="2">Belongs to the IucA/IucC family.</text>
</comment>
<dbReference type="Pfam" id="PF06276">
    <property type="entry name" value="FhuF"/>
    <property type="match status" value="1"/>
</dbReference>
<accession>A0A841FLM7</accession>
<evidence type="ECO:0000259" key="4">
    <source>
        <dbReference type="Pfam" id="PF06276"/>
    </source>
</evidence>
<keyword evidence="6" id="KW-1185">Reference proteome</keyword>
<gene>
    <name evidence="5" type="ORF">HNR73_003687</name>
</gene>